<dbReference type="InterPro" id="IPR013249">
    <property type="entry name" value="RNA_pol_sigma70_r4_t2"/>
</dbReference>
<dbReference type="RefSeq" id="WP_286289690.1">
    <property type="nucleotide sequence ID" value="NZ_JASXSZ010000005.1"/>
</dbReference>
<dbReference type="InterPro" id="IPR039425">
    <property type="entry name" value="RNA_pol_sigma-70-like"/>
</dbReference>
<evidence type="ECO:0000256" key="2">
    <source>
        <dbReference type="ARBA" id="ARBA00023015"/>
    </source>
</evidence>
<sequence length="186" mass="21005">MTGDDEALWARAVRGDGEAFGVVFDRHRDRVRRHVTGLVAVPADADDVLAVVFLEAWRKRDVIRFVDGSILPWLLRTATYTSSNLARASRRYRQALQRLPPPDNPVADRVDEPHPVMAVLNTMSVTDQEVITLCVLEELSAEDAARVLGVRAGTVRTRLTRAKARLRQRFDPHTRELRTEEATNVQ</sequence>
<keyword evidence="2" id="KW-0805">Transcription regulation</keyword>
<evidence type="ECO:0000256" key="4">
    <source>
        <dbReference type="ARBA" id="ARBA00023163"/>
    </source>
</evidence>
<feature type="domain" description="RNA polymerase sigma factor 70 region 4 type 2" evidence="6">
    <location>
        <begin position="116"/>
        <end position="166"/>
    </location>
</feature>
<dbReference type="PANTHER" id="PTHR43133:SF25">
    <property type="entry name" value="RNA POLYMERASE SIGMA FACTOR RFAY-RELATED"/>
    <property type="match status" value="1"/>
</dbReference>
<dbReference type="Pfam" id="PF08281">
    <property type="entry name" value="Sigma70_r4_2"/>
    <property type="match status" value="1"/>
</dbReference>
<evidence type="ECO:0000256" key="3">
    <source>
        <dbReference type="ARBA" id="ARBA00023082"/>
    </source>
</evidence>
<dbReference type="Gene3D" id="1.10.1740.10">
    <property type="match status" value="1"/>
</dbReference>
<evidence type="ECO:0000259" key="5">
    <source>
        <dbReference type="Pfam" id="PF04542"/>
    </source>
</evidence>
<gene>
    <name evidence="7" type="ORF">QSV35_15425</name>
</gene>
<organism evidence="7 8">
    <name type="scientific">Microbacterium candidum</name>
    <dbReference type="NCBI Taxonomy" id="3041922"/>
    <lineage>
        <taxon>Bacteria</taxon>
        <taxon>Bacillati</taxon>
        <taxon>Actinomycetota</taxon>
        <taxon>Actinomycetes</taxon>
        <taxon>Micrococcales</taxon>
        <taxon>Microbacteriaceae</taxon>
        <taxon>Microbacterium</taxon>
    </lineage>
</organism>
<evidence type="ECO:0000313" key="7">
    <source>
        <dbReference type="EMBL" id="MDL9980729.1"/>
    </source>
</evidence>
<keyword evidence="8" id="KW-1185">Reference proteome</keyword>
<dbReference type="InterPro" id="IPR013324">
    <property type="entry name" value="RNA_pol_sigma_r3/r4-like"/>
</dbReference>
<dbReference type="SUPFAM" id="SSF88946">
    <property type="entry name" value="Sigma2 domain of RNA polymerase sigma factors"/>
    <property type="match status" value="1"/>
</dbReference>
<dbReference type="Proteomes" id="UP001235064">
    <property type="component" value="Unassembled WGS sequence"/>
</dbReference>
<evidence type="ECO:0000259" key="6">
    <source>
        <dbReference type="Pfam" id="PF08281"/>
    </source>
</evidence>
<keyword evidence="3" id="KW-0731">Sigma factor</keyword>
<evidence type="ECO:0000313" key="8">
    <source>
        <dbReference type="Proteomes" id="UP001235064"/>
    </source>
</evidence>
<dbReference type="EMBL" id="JASXSZ010000005">
    <property type="protein sequence ID" value="MDL9980729.1"/>
    <property type="molecule type" value="Genomic_DNA"/>
</dbReference>
<dbReference type="NCBIfam" id="TIGR02937">
    <property type="entry name" value="sigma70-ECF"/>
    <property type="match status" value="1"/>
</dbReference>
<reference evidence="7 8" key="1">
    <citation type="submission" date="2023-06" db="EMBL/GenBank/DDBJ databases">
        <title>Microbacterium sp. nov., isolated from a waste landfill.</title>
        <authorList>
            <person name="Wen W."/>
        </authorList>
    </citation>
    <scope>NUCLEOTIDE SEQUENCE [LARGE SCALE GENOMIC DNA]</scope>
    <source>
        <strain evidence="7 8">ASV49</strain>
    </source>
</reference>
<keyword evidence="4" id="KW-0804">Transcription</keyword>
<dbReference type="InterPro" id="IPR036388">
    <property type="entry name" value="WH-like_DNA-bd_sf"/>
</dbReference>
<name>A0ABT7N1Y8_9MICO</name>
<comment type="caution">
    <text evidence="7">The sequence shown here is derived from an EMBL/GenBank/DDBJ whole genome shotgun (WGS) entry which is preliminary data.</text>
</comment>
<dbReference type="Pfam" id="PF04542">
    <property type="entry name" value="Sigma70_r2"/>
    <property type="match status" value="1"/>
</dbReference>
<dbReference type="PANTHER" id="PTHR43133">
    <property type="entry name" value="RNA POLYMERASE ECF-TYPE SIGMA FACTO"/>
    <property type="match status" value="1"/>
</dbReference>
<dbReference type="CDD" id="cd06171">
    <property type="entry name" value="Sigma70_r4"/>
    <property type="match status" value="1"/>
</dbReference>
<comment type="similarity">
    <text evidence="1">Belongs to the sigma-70 factor family. ECF subfamily.</text>
</comment>
<proteinExistence type="inferred from homology"/>
<evidence type="ECO:0000256" key="1">
    <source>
        <dbReference type="ARBA" id="ARBA00010641"/>
    </source>
</evidence>
<dbReference type="InterPro" id="IPR007627">
    <property type="entry name" value="RNA_pol_sigma70_r2"/>
</dbReference>
<feature type="domain" description="RNA polymerase sigma-70 region 2" evidence="5">
    <location>
        <begin position="24"/>
        <end position="91"/>
    </location>
</feature>
<protein>
    <submittedName>
        <fullName evidence="7">RNA polymerase sigma factor</fullName>
    </submittedName>
</protein>
<dbReference type="SUPFAM" id="SSF88659">
    <property type="entry name" value="Sigma3 and sigma4 domains of RNA polymerase sigma factors"/>
    <property type="match status" value="1"/>
</dbReference>
<dbReference type="InterPro" id="IPR014284">
    <property type="entry name" value="RNA_pol_sigma-70_dom"/>
</dbReference>
<dbReference type="InterPro" id="IPR013325">
    <property type="entry name" value="RNA_pol_sigma_r2"/>
</dbReference>
<accession>A0ABT7N1Y8</accession>
<dbReference type="Gene3D" id="1.10.10.10">
    <property type="entry name" value="Winged helix-like DNA-binding domain superfamily/Winged helix DNA-binding domain"/>
    <property type="match status" value="1"/>
</dbReference>